<evidence type="ECO:0000313" key="4">
    <source>
        <dbReference type="Proteomes" id="UP000176951"/>
    </source>
</evidence>
<dbReference type="PANTHER" id="PTHR30053:SF12">
    <property type="entry name" value="ELONGATION FACTOR P (EF-P) FAMILY PROTEIN"/>
    <property type="match status" value="1"/>
</dbReference>
<dbReference type="Pfam" id="PF08207">
    <property type="entry name" value="EFP_N"/>
    <property type="match status" value="1"/>
</dbReference>
<dbReference type="FunFam" id="2.40.50.140:FF:000004">
    <property type="entry name" value="Elongation factor P"/>
    <property type="match status" value="1"/>
</dbReference>
<organism evidence="3 4">
    <name type="scientific">Candidatus Terrybacteria bacterium RIFCSPLOWO2_01_FULL_40_23</name>
    <dbReference type="NCBI Taxonomy" id="1802366"/>
    <lineage>
        <taxon>Bacteria</taxon>
        <taxon>Candidatus Terryibacteriota</taxon>
    </lineage>
</organism>
<dbReference type="Pfam" id="PF09285">
    <property type="entry name" value="Elong-fact-P_C"/>
    <property type="match status" value="1"/>
</dbReference>
<dbReference type="CDD" id="cd05794">
    <property type="entry name" value="S1_EF-P_repeat_2"/>
    <property type="match status" value="1"/>
</dbReference>
<evidence type="ECO:0000313" key="3">
    <source>
        <dbReference type="EMBL" id="OHA51378.1"/>
    </source>
</evidence>
<dbReference type="GO" id="GO:0005829">
    <property type="term" value="C:cytosol"/>
    <property type="evidence" value="ECO:0007669"/>
    <property type="project" value="UniProtKB-ARBA"/>
</dbReference>
<reference evidence="3 4" key="1">
    <citation type="journal article" date="2016" name="Nat. Commun.">
        <title>Thousands of microbial genomes shed light on interconnected biogeochemical processes in an aquifer system.</title>
        <authorList>
            <person name="Anantharaman K."/>
            <person name="Brown C.T."/>
            <person name="Hug L.A."/>
            <person name="Sharon I."/>
            <person name="Castelle C.J."/>
            <person name="Probst A.J."/>
            <person name="Thomas B.C."/>
            <person name="Singh A."/>
            <person name="Wilkins M.J."/>
            <person name="Karaoz U."/>
            <person name="Brodie E.L."/>
            <person name="Williams K.H."/>
            <person name="Hubbard S.S."/>
            <person name="Banfield J.F."/>
        </authorList>
    </citation>
    <scope>NUCLEOTIDE SEQUENCE [LARGE SCALE GENOMIC DNA]</scope>
</reference>
<accession>A0A1G2PSR7</accession>
<dbReference type="PANTHER" id="PTHR30053">
    <property type="entry name" value="ELONGATION FACTOR P"/>
    <property type="match status" value="1"/>
</dbReference>
<dbReference type="PROSITE" id="PS01275">
    <property type="entry name" value="EFP"/>
    <property type="match status" value="1"/>
</dbReference>
<dbReference type="EMBL" id="MHSW01000023">
    <property type="protein sequence ID" value="OHA51378.1"/>
    <property type="molecule type" value="Genomic_DNA"/>
</dbReference>
<dbReference type="Gene3D" id="2.30.30.30">
    <property type="match status" value="1"/>
</dbReference>
<gene>
    <name evidence="3" type="ORF">A3A97_00840</name>
</gene>
<dbReference type="AlphaFoldDB" id="A0A1G2PSR7"/>
<dbReference type="GO" id="GO:0043043">
    <property type="term" value="P:peptide biosynthetic process"/>
    <property type="evidence" value="ECO:0007669"/>
    <property type="project" value="InterPro"/>
</dbReference>
<dbReference type="InterPro" id="IPR013185">
    <property type="entry name" value="Transl_elong_KOW-like"/>
</dbReference>
<sequence>MLGINELSPGTIFVMDEEPWQVLDTQFIKMAQRTGHLQAKIRNLKTGSVLNRSFKQADRFEEADLENVKCLFVFNHRGRYVFSEIANKNRFEFTEEQLGENKFYLKPNLELTALRFDGNFIAINVPPKVDLKVVDAPPGVKGNTAQGATKIVVCETGLKLTVPLFIEQDEIVRVSTKTGEYVERAK</sequence>
<feature type="domain" description="Elongation factor P C-terminal" evidence="2">
    <location>
        <begin position="129"/>
        <end position="184"/>
    </location>
</feature>
<proteinExistence type="inferred from homology"/>
<dbReference type="InterPro" id="IPR020599">
    <property type="entry name" value="Transl_elong_fac_P/YeiP"/>
</dbReference>
<evidence type="ECO:0000256" key="1">
    <source>
        <dbReference type="ARBA" id="ARBA00009479"/>
    </source>
</evidence>
<protein>
    <recommendedName>
        <fullName evidence="2">Elongation factor P C-terminal domain-containing protein</fullName>
    </recommendedName>
</protein>
<dbReference type="SUPFAM" id="SSF50104">
    <property type="entry name" value="Translation proteins SH3-like domain"/>
    <property type="match status" value="1"/>
</dbReference>
<evidence type="ECO:0000259" key="2">
    <source>
        <dbReference type="SMART" id="SM00841"/>
    </source>
</evidence>
<dbReference type="InterPro" id="IPR013852">
    <property type="entry name" value="Transl_elong_P/YeiP_CS"/>
</dbReference>
<dbReference type="SMART" id="SM00841">
    <property type="entry name" value="Elong-fact-P_C"/>
    <property type="match status" value="1"/>
</dbReference>
<dbReference type="Proteomes" id="UP000176951">
    <property type="component" value="Unassembled WGS sequence"/>
</dbReference>
<dbReference type="InterPro" id="IPR012340">
    <property type="entry name" value="NA-bd_OB-fold"/>
</dbReference>
<dbReference type="GO" id="GO:0003746">
    <property type="term" value="F:translation elongation factor activity"/>
    <property type="evidence" value="ECO:0007669"/>
    <property type="project" value="TreeGrafter"/>
</dbReference>
<dbReference type="InterPro" id="IPR015365">
    <property type="entry name" value="Elong-fact-P_C"/>
</dbReference>
<name>A0A1G2PSR7_9BACT</name>
<dbReference type="InterPro" id="IPR008991">
    <property type="entry name" value="Translation_prot_SH3-like_sf"/>
</dbReference>
<comment type="caution">
    <text evidence="3">The sequence shown here is derived from an EMBL/GenBank/DDBJ whole genome shotgun (WGS) entry which is preliminary data.</text>
</comment>
<dbReference type="Gene3D" id="2.40.50.140">
    <property type="entry name" value="Nucleic acid-binding proteins"/>
    <property type="match status" value="2"/>
</dbReference>
<dbReference type="SUPFAM" id="SSF50249">
    <property type="entry name" value="Nucleic acid-binding proteins"/>
    <property type="match status" value="1"/>
</dbReference>
<dbReference type="NCBIfam" id="NF001810">
    <property type="entry name" value="PRK00529.1"/>
    <property type="match status" value="1"/>
</dbReference>
<comment type="similarity">
    <text evidence="1">Belongs to the elongation factor P family.</text>
</comment>
<dbReference type="PIRSF" id="PIRSF005901">
    <property type="entry name" value="EF-P"/>
    <property type="match status" value="1"/>
</dbReference>
<dbReference type="InterPro" id="IPR014722">
    <property type="entry name" value="Rib_uL2_dom2"/>
</dbReference>